<reference evidence="2" key="2">
    <citation type="submission" date="2015-06" db="UniProtKB">
        <authorList>
            <consortium name="EnsemblPlants"/>
        </authorList>
    </citation>
    <scope>IDENTIFICATION</scope>
    <source>
        <strain evidence="2">DM1-3 516 R44</strain>
    </source>
</reference>
<dbReference type="Gramene" id="PGSC0003DMT400097732">
    <property type="protein sequence ID" value="PGSC0003DMT400097732"/>
    <property type="gene ID" value="PGSC0003DMG400047303"/>
</dbReference>
<dbReference type="InParanoid" id="M1E1A9"/>
<sequence length="247" mass="27736">MMNVETVTENGVIVTPRGRKERVTRIGTSHPMNVKSPMSLKMSIRKTCSYAFSTKLKDQTRPARERGRKTKTTKLMAVGVGRHEVQLERVNTSPSPTHSVRESEWAKAEVVLHAASGCPRGTHLIREMDRPKVAGRDMPPRQTRAKNFWKNTKATNPPKMDNEGKKPSASKRKNSRYPTIPSWRRGFFTTIHSFLVAHDLDNLSKSAVAESSEEAPGAIIKFQVDGATTIFRRCGIHQCRIALFNSI</sequence>
<feature type="region of interest" description="Disordered" evidence="1">
    <location>
        <begin position="133"/>
        <end position="176"/>
    </location>
</feature>
<dbReference type="PaxDb" id="4113-PGSC0003DMT400097732"/>
<organism evidence="2 3">
    <name type="scientific">Solanum tuberosum</name>
    <name type="common">Potato</name>
    <dbReference type="NCBI Taxonomy" id="4113"/>
    <lineage>
        <taxon>Eukaryota</taxon>
        <taxon>Viridiplantae</taxon>
        <taxon>Streptophyta</taxon>
        <taxon>Embryophyta</taxon>
        <taxon>Tracheophyta</taxon>
        <taxon>Spermatophyta</taxon>
        <taxon>Magnoliopsida</taxon>
        <taxon>eudicotyledons</taxon>
        <taxon>Gunneridae</taxon>
        <taxon>Pentapetalae</taxon>
        <taxon>asterids</taxon>
        <taxon>lamiids</taxon>
        <taxon>Solanales</taxon>
        <taxon>Solanaceae</taxon>
        <taxon>Solanoideae</taxon>
        <taxon>Solaneae</taxon>
        <taxon>Solanum</taxon>
    </lineage>
</organism>
<dbReference type="AlphaFoldDB" id="M1E1A9"/>
<protein>
    <submittedName>
        <fullName evidence="2">Uncharacterized protein</fullName>
    </submittedName>
</protein>
<keyword evidence="3" id="KW-1185">Reference proteome</keyword>
<evidence type="ECO:0000313" key="2">
    <source>
        <dbReference type="EnsemblPlants" id="PGSC0003DMT400097732"/>
    </source>
</evidence>
<proteinExistence type="predicted"/>
<dbReference type="HOGENOM" id="CLU_1126141_0_0_1"/>
<evidence type="ECO:0000256" key="1">
    <source>
        <dbReference type="SAM" id="MobiDB-lite"/>
    </source>
</evidence>
<reference evidence="3" key="1">
    <citation type="journal article" date="2011" name="Nature">
        <title>Genome sequence and analysis of the tuber crop potato.</title>
        <authorList>
            <consortium name="The Potato Genome Sequencing Consortium"/>
        </authorList>
    </citation>
    <scope>NUCLEOTIDE SEQUENCE [LARGE SCALE GENOMIC DNA]</scope>
    <source>
        <strain evidence="3">cv. DM1-3 516 R44</strain>
    </source>
</reference>
<accession>M1E1A9</accession>
<dbReference type="EnsemblPlants" id="PGSC0003DMT400097732">
    <property type="protein sequence ID" value="PGSC0003DMT400097732"/>
    <property type="gene ID" value="PGSC0003DMG400047303"/>
</dbReference>
<dbReference type="Proteomes" id="UP000011115">
    <property type="component" value="Unassembled WGS sequence"/>
</dbReference>
<name>M1E1A9_SOLTU</name>
<evidence type="ECO:0000313" key="3">
    <source>
        <dbReference type="Proteomes" id="UP000011115"/>
    </source>
</evidence>